<proteinExistence type="predicted"/>
<dbReference type="EMBL" id="JANPWB010000001">
    <property type="protein sequence ID" value="KAJ1214701.1"/>
    <property type="molecule type" value="Genomic_DNA"/>
</dbReference>
<evidence type="ECO:0000313" key="1">
    <source>
        <dbReference type="EMBL" id="KAJ1214701.1"/>
    </source>
</evidence>
<protein>
    <submittedName>
        <fullName evidence="1">Uncharacterized protein</fullName>
    </submittedName>
</protein>
<dbReference type="Proteomes" id="UP001066276">
    <property type="component" value="Chromosome 1_1"/>
</dbReference>
<comment type="caution">
    <text evidence="1">The sequence shown here is derived from an EMBL/GenBank/DDBJ whole genome shotgun (WGS) entry which is preliminary data.</text>
</comment>
<accession>A0AAV7WP47</accession>
<organism evidence="1 2">
    <name type="scientific">Pleurodeles waltl</name>
    <name type="common">Iberian ribbed newt</name>
    <dbReference type="NCBI Taxonomy" id="8319"/>
    <lineage>
        <taxon>Eukaryota</taxon>
        <taxon>Metazoa</taxon>
        <taxon>Chordata</taxon>
        <taxon>Craniata</taxon>
        <taxon>Vertebrata</taxon>
        <taxon>Euteleostomi</taxon>
        <taxon>Amphibia</taxon>
        <taxon>Batrachia</taxon>
        <taxon>Caudata</taxon>
        <taxon>Salamandroidea</taxon>
        <taxon>Salamandridae</taxon>
        <taxon>Pleurodelinae</taxon>
        <taxon>Pleurodeles</taxon>
    </lineage>
</organism>
<keyword evidence="2" id="KW-1185">Reference proteome</keyword>
<evidence type="ECO:0000313" key="2">
    <source>
        <dbReference type="Proteomes" id="UP001066276"/>
    </source>
</evidence>
<reference evidence="1" key="1">
    <citation type="journal article" date="2022" name="bioRxiv">
        <title>Sequencing and chromosome-scale assembly of the giantPleurodeles waltlgenome.</title>
        <authorList>
            <person name="Brown T."/>
            <person name="Elewa A."/>
            <person name="Iarovenko S."/>
            <person name="Subramanian E."/>
            <person name="Araus A.J."/>
            <person name="Petzold A."/>
            <person name="Susuki M."/>
            <person name="Suzuki K.-i.T."/>
            <person name="Hayashi T."/>
            <person name="Toyoda A."/>
            <person name="Oliveira C."/>
            <person name="Osipova E."/>
            <person name="Leigh N.D."/>
            <person name="Simon A."/>
            <person name="Yun M.H."/>
        </authorList>
    </citation>
    <scope>NUCLEOTIDE SEQUENCE</scope>
    <source>
        <strain evidence="1">20211129_DDA</strain>
        <tissue evidence="1">Liver</tissue>
    </source>
</reference>
<name>A0AAV7WP47_PLEWA</name>
<gene>
    <name evidence="1" type="ORF">NDU88_002319</name>
</gene>
<sequence>MRAGTLKRPERMLKTLFPSDKRSPAGAWQIRRAKVRSWEGGERVLCLLYQMAHRAELAALITASFRKHCLHGHWLEGATTLRIQLFVFVPSIR</sequence>
<dbReference type="AlphaFoldDB" id="A0AAV7WP47"/>